<dbReference type="Proteomes" id="UP000679307">
    <property type="component" value="Chromosome"/>
</dbReference>
<evidence type="ECO:0000313" key="3">
    <source>
        <dbReference type="EMBL" id="QVT80951.1"/>
    </source>
</evidence>
<dbReference type="SUPFAM" id="SSF56219">
    <property type="entry name" value="DNase I-like"/>
    <property type="match status" value="1"/>
</dbReference>
<keyword evidence="4" id="KW-1185">Reference proteome</keyword>
<evidence type="ECO:0000313" key="4">
    <source>
        <dbReference type="Proteomes" id="UP000679307"/>
    </source>
</evidence>
<keyword evidence="1" id="KW-1133">Transmembrane helix</keyword>
<dbReference type="InterPro" id="IPR036691">
    <property type="entry name" value="Endo/exonu/phosph_ase_sf"/>
</dbReference>
<feature type="transmembrane region" description="Helical" evidence="1">
    <location>
        <begin position="72"/>
        <end position="93"/>
    </location>
</feature>
<keyword evidence="1" id="KW-0812">Transmembrane</keyword>
<accession>A0ABX8EKR6</accession>
<evidence type="ECO:0000259" key="2">
    <source>
        <dbReference type="Pfam" id="PF03372"/>
    </source>
</evidence>
<dbReference type="Pfam" id="PF03372">
    <property type="entry name" value="Exo_endo_phos"/>
    <property type="match status" value="1"/>
</dbReference>
<dbReference type="RefSeq" id="WP_214056407.1">
    <property type="nucleotide sequence ID" value="NZ_BAAAHS010000126.1"/>
</dbReference>
<sequence length="330" mass="34076">MPTPPAVARAVLVVVLVLLLVPAGALTVLRFTDPSAGLLVQAQAFTPFALVPYALAAVVLGVLLARRGPRRLVPAGVAVLVLAAAGLHVSWLLPSYTGEGRAPSPAAGPGEGVVVLSANLYFGRGDGAAVVREVAGRDVDVLVASEVTPRTLAAMEDAGLDDLLPHRAGRTGETYEGTMVFSAEPFERVEPVAGTRFDNLLVRTGGLDVLAAHPAAPLDPDDWADDHAVLHDVVVAERPDVVVGDLNATLDHAPVRALVAEGYRDSAELLNTGLTATWPVNGFFPVLGRLPPTAPIDHLLLAPGWTATSTGTVAVPGTDHLAIVTTVVPA</sequence>
<evidence type="ECO:0000256" key="1">
    <source>
        <dbReference type="SAM" id="Phobius"/>
    </source>
</evidence>
<keyword evidence="1" id="KW-0472">Membrane</keyword>
<gene>
    <name evidence="3" type="ORF">ENKNEFLB_03352</name>
</gene>
<proteinExistence type="predicted"/>
<dbReference type="EMBL" id="CP075371">
    <property type="protein sequence ID" value="QVT80951.1"/>
    <property type="molecule type" value="Genomic_DNA"/>
</dbReference>
<feature type="transmembrane region" description="Helical" evidence="1">
    <location>
        <begin position="44"/>
        <end position="65"/>
    </location>
</feature>
<organism evidence="3 4">
    <name type="scientific">Nocardioides aquaticus</name>
    <dbReference type="NCBI Taxonomy" id="160826"/>
    <lineage>
        <taxon>Bacteria</taxon>
        <taxon>Bacillati</taxon>
        <taxon>Actinomycetota</taxon>
        <taxon>Actinomycetes</taxon>
        <taxon>Propionibacteriales</taxon>
        <taxon>Nocardioidaceae</taxon>
        <taxon>Nocardioides</taxon>
    </lineage>
</organism>
<dbReference type="Gene3D" id="3.60.10.10">
    <property type="entry name" value="Endonuclease/exonuclease/phosphatase"/>
    <property type="match status" value="1"/>
</dbReference>
<reference evidence="3 4" key="1">
    <citation type="submission" date="2021-05" db="EMBL/GenBank/DDBJ databases">
        <title>Complete genome of Nocardioides aquaticus KCTC 9944T isolated from meromictic and hypersaline Ekho Lake, Antarctica.</title>
        <authorList>
            <person name="Hwang K."/>
            <person name="Kim K.M."/>
            <person name="Choe H."/>
        </authorList>
    </citation>
    <scope>NUCLEOTIDE SEQUENCE [LARGE SCALE GENOMIC DNA]</scope>
    <source>
        <strain evidence="3 4">KCTC 9944</strain>
    </source>
</reference>
<feature type="domain" description="Endonuclease/exonuclease/phosphatase" evidence="2">
    <location>
        <begin position="116"/>
        <end position="320"/>
    </location>
</feature>
<name>A0ABX8EKR6_9ACTN</name>
<protein>
    <recommendedName>
        <fullName evidence="2">Endonuclease/exonuclease/phosphatase domain-containing protein</fullName>
    </recommendedName>
</protein>
<dbReference type="InterPro" id="IPR005135">
    <property type="entry name" value="Endo/exonuclease/phosphatase"/>
</dbReference>